<accession>A0A0B6YAB6</accession>
<gene>
    <name evidence="2" type="primary">ORF18813</name>
</gene>
<feature type="region of interest" description="Disordered" evidence="1">
    <location>
        <begin position="152"/>
        <end position="182"/>
    </location>
</feature>
<dbReference type="EMBL" id="HACG01006163">
    <property type="protein sequence ID" value="CEK53028.1"/>
    <property type="molecule type" value="Transcribed_RNA"/>
</dbReference>
<protein>
    <submittedName>
        <fullName evidence="2">Uncharacterized protein</fullName>
    </submittedName>
</protein>
<feature type="non-terminal residue" evidence="2">
    <location>
        <position position="182"/>
    </location>
</feature>
<evidence type="ECO:0000313" key="2">
    <source>
        <dbReference type="EMBL" id="CEK53028.1"/>
    </source>
</evidence>
<feature type="compositionally biased region" description="Basic and acidic residues" evidence="1">
    <location>
        <begin position="154"/>
        <end position="182"/>
    </location>
</feature>
<dbReference type="AlphaFoldDB" id="A0A0B6YAB6"/>
<evidence type="ECO:0000256" key="1">
    <source>
        <dbReference type="SAM" id="MobiDB-lite"/>
    </source>
</evidence>
<name>A0A0B6YAB6_9EUPU</name>
<sequence>KRYFSFNLDTSSSDTSNRAIRRHKAVLAVKVPAIKLTRNRQSGVMKTVDVFTVTGSEISDSVVPKEVVPKLEYRLEVFFPCPTSCSLVYNPKYTNVHTENGKDGDTQIKSNIKSTRATKKHRNRFSLKDLKKLEDDMAKNCIDDFSEDDYEIVEASRESSNHTESEAGVDRSETDLEENRMH</sequence>
<feature type="non-terminal residue" evidence="2">
    <location>
        <position position="1"/>
    </location>
</feature>
<organism evidence="2">
    <name type="scientific">Arion vulgaris</name>
    <dbReference type="NCBI Taxonomy" id="1028688"/>
    <lineage>
        <taxon>Eukaryota</taxon>
        <taxon>Metazoa</taxon>
        <taxon>Spiralia</taxon>
        <taxon>Lophotrochozoa</taxon>
        <taxon>Mollusca</taxon>
        <taxon>Gastropoda</taxon>
        <taxon>Heterobranchia</taxon>
        <taxon>Euthyneura</taxon>
        <taxon>Panpulmonata</taxon>
        <taxon>Eupulmonata</taxon>
        <taxon>Stylommatophora</taxon>
        <taxon>Helicina</taxon>
        <taxon>Arionoidea</taxon>
        <taxon>Arionidae</taxon>
        <taxon>Arion</taxon>
    </lineage>
</organism>
<proteinExistence type="predicted"/>
<reference evidence="2" key="1">
    <citation type="submission" date="2014-12" db="EMBL/GenBank/DDBJ databases">
        <title>Insight into the proteome of Arion vulgaris.</title>
        <authorList>
            <person name="Aradska J."/>
            <person name="Bulat T."/>
            <person name="Smidak R."/>
            <person name="Sarate P."/>
            <person name="Gangsoo J."/>
            <person name="Sialana F."/>
            <person name="Bilban M."/>
            <person name="Lubec G."/>
        </authorList>
    </citation>
    <scope>NUCLEOTIDE SEQUENCE</scope>
    <source>
        <tissue evidence="2">Skin</tissue>
    </source>
</reference>